<evidence type="ECO:0000256" key="3">
    <source>
        <dbReference type="ARBA" id="ARBA00022771"/>
    </source>
</evidence>
<dbReference type="SMR" id="A0A4S4CYS6"/>
<comment type="subcellular location">
    <subcellularLocation>
        <location evidence="1">Nucleus</location>
    </subcellularLocation>
</comment>
<organism evidence="13 14">
    <name type="scientific">Camellia sinensis var. sinensis</name>
    <name type="common">China tea</name>
    <dbReference type="NCBI Taxonomy" id="542762"/>
    <lineage>
        <taxon>Eukaryota</taxon>
        <taxon>Viridiplantae</taxon>
        <taxon>Streptophyta</taxon>
        <taxon>Embryophyta</taxon>
        <taxon>Tracheophyta</taxon>
        <taxon>Spermatophyta</taxon>
        <taxon>Magnoliopsida</taxon>
        <taxon>eudicotyledons</taxon>
        <taxon>Gunneridae</taxon>
        <taxon>Pentapetalae</taxon>
        <taxon>asterids</taxon>
        <taxon>Ericales</taxon>
        <taxon>Theaceae</taxon>
        <taxon>Camellia</taxon>
    </lineage>
</organism>
<dbReference type="FunFam" id="4.10.1100.10:FF:000001">
    <property type="entry name" value="Squamosa promoter-binding-like protein 14"/>
    <property type="match status" value="1"/>
</dbReference>
<dbReference type="EMBL" id="SDRB02013871">
    <property type="protein sequence ID" value="THF93845.1"/>
    <property type="molecule type" value="Genomic_DNA"/>
</dbReference>
<comment type="caution">
    <text evidence="13">The sequence shown here is derived from an EMBL/GenBank/DDBJ whole genome shotgun (WGS) entry which is preliminary data.</text>
</comment>
<evidence type="ECO:0000256" key="6">
    <source>
        <dbReference type="ARBA" id="ARBA00023125"/>
    </source>
</evidence>
<keyword evidence="4" id="KW-0862">Zinc</keyword>
<dbReference type="Gene3D" id="4.10.1100.10">
    <property type="entry name" value="Transcription factor, SBP-box domain"/>
    <property type="match status" value="1"/>
</dbReference>
<feature type="domain" description="SBP-type" evidence="12">
    <location>
        <begin position="45"/>
        <end position="122"/>
    </location>
</feature>
<accession>A0A4S4CYS6</accession>
<sequence length="349" mass="38173">MLGRMGGPADWSCNRIEDPKVSLMESSSSSGSSKRAKAPSTTSHVVSCLVDGCSSDLSQCREYHRRHKVCERHSKTPKVTIGGQEQRFCQQCSRFHSLVEFDEGKRSCRKRLEGHNRRRRKPQSESLSRNPGRFLSNQQGPTLLSFSSSQLFGSPMMNSAWAETVNAENSTLPYNSNQCLNYIDRHDNFLGSLPHSFGGGNQFKIFHGNNLPDLSEASTCQPLLDPSSASGTSSHSQKIMFSDGLSRAIVESDCALSLLSSAPPAETREIGLGHVVQPNPGSSAQSLAHNMHYCDLSQYSQGIESKPLASFLSSHAGDNADLHRPGMFQDGPDGPSDSGPHQTLSFRWE</sequence>
<dbReference type="InterPro" id="IPR004333">
    <property type="entry name" value="SBP_dom"/>
</dbReference>
<evidence type="ECO:0000256" key="4">
    <source>
        <dbReference type="ARBA" id="ARBA00022833"/>
    </source>
</evidence>
<dbReference type="InterPro" id="IPR044817">
    <property type="entry name" value="SBP-like"/>
</dbReference>
<dbReference type="PANTHER" id="PTHR31251">
    <property type="entry name" value="SQUAMOSA PROMOTER-BINDING-LIKE PROTEIN 4"/>
    <property type="match status" value="1"/>
</dbReference>
<name>A0A4S4CYS6_CAMSN</name>
<dbReference type="Proteomes" id="UP000306102">
    <property type="component" value="Unassembled WGS sequence"/>
</dbReference>
<dbReference type="PANTHER" id="PTHR31251:SF207">
    <property type="entry name" value="SQUAMOSA PROMOTER-BINDING-LIKE PROTEIN 13A-RELATED"/>
    <property type="match status" value="1"/>
</dbReference>
<evidence type="ECO:0000313" key="14">
    <source>
        <dbReference type="Proteomes" id="UP000306102"/>
    </source>
</evidence>
<evidence type="ECO:0000256" key="10">
    <source>
        <dbReference type="PROSITE-ProRule" id="PRU00470"/>
    </source>
</evidence>
<dbReference type="Pfam" id="PF03110">
    <property type="entry name" value="SBP"/>
    <property type="match status" value="1"/>
</dbReference>
<keyword evidence="7" id="KW-0804">Transcription</keyword>
<gene>
    <name evidence="13" type="ORF">TEA_025679</name>
</gene>
<evidence type="ECO:0000313" key="13">
    <source>
        <dbReference type="EMBL" id="THF93845.1"/>
    </source>
</evidence>
<keyword evidence="14" id="KW-1185">Reference proteome</keyword>
<keyword evidence="5" id="KW-0805">Transcription regulation</keyword>
<feature type="region of interest" description="Disordered" evidence="11">
    <location>
        <begin position="314"/>
        <end position="349"/>
    </location>
</feature>
<evidence type="ECO:0000256" key="1">
    <source>
        <dbReference type="ARBA" id="ARBA00004123"/>
    </source>
</evidence>
<keyword evidence="3 10" id="KW-0863">Zinc-finger</keyword>
<evidence type="ECO:0000256" key="5">
    <source>
        <dbReference type="ARBA" id="ARBA00023015"/>
    </source>
</evidence>
<dbReference type="InterPro" id="IPR036893">
    <property type="entry name" value="SBP_sf"/>
</dbReference>
<dbReference type="GO" id="GO:0003677">
    <property type="term" value="F:DNA binding"/>
    <property type="evidence" value="ECO:0007669"/>
    <property type="project" value="UniProtKB-KW"/>
</dbReference>
<keyword evidence="2" id="KW-0479">Metal-binding</keyword>
<proteinExistence type="predicted"/>
<keyword evidence="6" id="KW-0238">DNA-binding</keyword>
<protein>
    <recommendedName>
        <fullName evidence="12">SBP-type domain-containing protein</fullName>
    </recommendedName>
</protein>
<evidence type="ECO:0000256" key="2">
    <source>
        <dbReference type="ARBA" id="ARBA00022723"/>
    </source>
</evidence>
<dbReference type="GO" id="GO:0005634">
    <property type="term" value="C:nucleus"/>
    <property type="evidence" value="ECO:0007669"/>
    <property type="project" value="UniProtKB-SubCell"/>
</dbReference>
<keyword evidence="8" id="KW-0539">Nucleus</keyword>
<evidence type="ECO:0000259" key="12">
    <source>
        <dbReference type="PROSITE" id="PS51141"/>
    </source>
</evidence>
<feature type="compositionally biased region" description="Polar residues" evidence="11">
    <location>
        <begin position="339"/>
        <end position="349"/>
    </location>
</feature>
<evidence type="ECO:0000256" key="9">
    <source>
        <dbReference type="ARBA" id="ARBA00056472"/>
    </source>
</evidence>
<feature type="region of interest" description="Disordered" evidence="11">
    <location>
        <begin position="112"/>
        <end position="141"/>
    </location>
</feature>
<dbReference type="GO" id="GO:0008270">
    <property type="term" value="F:zinc ion binding"/>
    <property type="evidence" value="ECO:0007669"/>
    <property type="project" value="UniProtKB-KW"/>
</dbReference>
<comment type="function">
    <text evidence="9">Probable transcriptional factor. Binds to the promoter of the SQUAMOSA gene.</text>
</comment>
<dbReference type="PROSITE" id="PS51141">
    <property type="entry name" value="ZF_SBP"/>
    <property type="match status" value="1"/>
</dbReference>
<dbReference type="SUPFAM" id="SSF103612">
    <property type="entry name" value="SBT domain"/>
    <property type="match status" value="1"/>
</dbReference>
<dbReference type="AlphaFoldDB" id="A0A4S4CYS6"/>
<evidence type="ECO:0000256" key="7">
    <source>
        <dbReference type="ARBA" id="ARBA00023163"/>
    </source>
</evidence>
<evidence type="ECO:0000256" key="8">
    <source>
        <dbReference type="ARBA" id="ARBA00023242"/>
    </source>
</evidence>
<evidence type="ECO:0000256" key="11">
    <source>
        <dbReference type="SAM" id="MobiDB-lite"/>
    </source>
</evidence>
<reference evidence="13 14" key="1">
    <citation type="journal article" date="2018" name="Proc. Natl. Acad. Sci. U.S.A.">
        <title>Draft genome sequence of Camellia sinensis var. sinensis provides insights into the evolution of the tea genome and tea quality.</title>
        <authorList>
            <person name="Wei C."/>
            <person name="Yang H."/>
            <person name="Wang S."/>
            <person name="Zhao J."/>
            <person name="Liu C."/>
            <person name="Gao L."/>
            <person name="Xia E."/>
            <person name="Lu Y."/>
            <person name="Tai Y."/>
            <person name="She G."/>
            <person name="Sun J."/>
            <person name="Cao H."/>
            <person name="Tong W."/>
            <person name="Gao Q."/>
            <person name="Li Y."/>
            <person name="Deng W."/>
            <person name="Jiang X."/>
            <person name="Wang W."/>
            <person name="Chen Q."/>
            <person name="Zhang S."/>
            <person name="Li H."/>
            <person name="Wu J."/>
            <person name="Wang P."/>
            <person name="Li P."/>
            <person name="Shi C."/>
            <person name="Zheng F."/>
            <person name="Jian J."/>
            <person name="Huang B."/>
            <person name="Shan D."/>
            <person name="Shi M."/>
            <person name="Fang C."/>
            <person name="Yue Y."/>
            <person name="Li F."/>
            <person name="Li D."/>
            <person name="Wei S."/>
            <person name="Han B."/>
            <person name="Jiang C."/>
            <person name="Yin Y."/>
            <person name="Xia T."/>
            <person name="Zhang Z."/>
            <person name="Bennetzen J.L."/>
            <person name="Zhao S."/>
            <person name="Wan X."/>
        </authorList>
    </citation>
    <scope>NUCLEOTIDE SEQUENCE [LARGE SCALE GENOMIC DNA]</scope>
    <source>
        <strain evidence="14">cv. Shuchazao</strain>
        <tissue evidence="13">Leaf</tissue>
    </source>
</reference>
<feature type="compositionally biased region" description="Polar residues" evidence="11">
    <location>
        <begin position="124"/>
        <end position="141"/>
    </location>
</feature>
<feature type="region of interest" description="Disordered" evidence="11">
    <location>
        <begin position="22"/>
        <end position="41"/>
    </location>
</feature>